<dbReference type="Proteomes" id="UP000256561">
    <property type="component" value="Unassembled WGS sequence"/>
</dbReference>
<evidence type="ECO:0000259" key="9">
    <source>
        <dbReference type="SMART" id="SM00905"/>
    </source>
</evidence>
<name>A0A3D8MCB2_9ALTE</name>
<evidence type="ECO:0000256" key="2">
    <source>
        <dbReference type="ARBA" id="ARBA00001353"/>
    </source>
</evidence>
<comment type="similarity">
    <text evidence="4 8">Belongs to the DHNA family.</text>
</comment>
<comment type="function">
    <text evidence="8">Catalyzes the conversion of 7,8-dihydroneopterin to 6-hydroxymethyl-7,8-dihydropterin.</text>
</comment>
<comment type="catalytic activity">
    <reaction evidence="1">
        <text>7,8-dihydroneopterin = 7,8-dihydromonapterin</text>
        <dbReference type="Rhea" id="RHEA:45328"/>
        <dbReference type="ChEBI" id="CHEBI:17001"/>
        <dbReference type="ChEBI" id="CHEBI:71175"/>
        <dbReference type="EC" id="5.1.99.8"/>
    </reaction>
</comment>
<evidence type="ECO:0000256" key="1">
    <source>
        <dbReference type="ARBA" id="ARBA00000693"/>
    </source>
</evidence>
<dbReference type="GO" id="GO:0016853">
    <property type="term" value="F:isomerase activity"/>
    <property type="evidence" value="ECO:0007669"/>
    <property type="project" value="UniProtKB-KW"/>
</dbReference>
<comment type="caution">
    <text evidence="10">The sequence shown here is derived from an EMBL/GenBank/DDBJ whole genome shotgun (WGS) entry which is preliminary data.</text>
</comment>
<dbReference type="PANTHER" id="PTHR42844">
    <property type="entry name" value="DIHYDRONEOPTERIN ALDOLASE 1-RELATED"/>
    <property type="match status" value="1"/>
</dbReference>
<dbReference type="UniPathway" id="UPA00077">
    <property type="reaction ID" value="UER00154"/>
</dbReference>
<dbReference type="AlphaFoldDB" id="A0A3D8MCB2"/>
<accession>A0A3D8MCB2</accession>
<keyword evidence="5 8" id="KW-0289">Folate biosynthesis</keyword>
<dbReference type="Pfam" id="PF02152">
    <property type="entry name" value="FolB"/>
    <property type="match status" value="1"/>
</dbReference>
<dbReference type="SMART" id="SM00905">
    <property type="entry name" value="FolB"/>
    <property type="match status" value="1"/>
</dbReference>
<comment type="catalytic activity">
    <reaction evidence="2 8">
        <text>7,8-dihydroneopterin = 6-hydroxymethyl-7,8-dihydropterin + glycolaldehyde</text>
        <dbReference type="Rhea" id="RHEA:10540"/>
        <dbReference type="ChEBI" id="CHEBI:17001"/>
        <dbReference type="ChEBI" id="CHEBI:17071"/>
        <dbReference type="ChEBI" id="CHEBI:44841"/>
        <dbReference type="EC" id="4.1.2.25"/>
    </reaction>
</comment>
<dbReference type="GO" id="GO:0046654">
    <property type="term" value="P:tetrahydrofolate biosynthetic process"/>
    <property type="evidence" value="ECO:0007669"/>
    <property type="project" value="UniProtKB-UniRule"/>
</dbReference>
<keyword evidence="11" id="KW-1185">Reference proteome</keyword>
<dbReference type="RefSeq" id="WP_115592003.1">
    <property type="nucleotide sequence ID" value="NZ_QRHA01000002.1"/>
</dbReference>
<dbReference type="InterPro" id="IPR006156">
    <property type="entry name" value="Dihydroneopterin_aldolase"/>
</dbReference>
<evidence type="ECO:0000256" key="4">
    <source>
        <dbReference type="ARBA" id="ARBA00005708"/>
    </source>
</evidence>
<dbReference type="InterPro" id="IPR006157">
    <property type="entry name" value="FolB_dom"/>
</dbReference>
<dbReference type="FunFam" id="3.30.1130.10:FF:000002">
    <property type="entry name" value="7,8-dihydroneopterin aldolase"/>
    <property type="match status" value="1"/>
</dbReference>
<dbReference type="GO" id="GO:0046656">
    <property type="term" value="P:folic acid biosynthetic process"/>
    <property type="evidence" value="ECO:0007669"/>
    <property type="project" value="UniProtKB-UniRule"/>
</dbReference>
<dbReference type="NCBIfam" id="TIGR00526">
    <property type="entry name" value="folB_dom"/>
    <property type="match status" value="1"/>
</dbReference>
<dbReference type="NCBIfam" id="TIGR00525">
    <property type="entry name" value="folB"/>
    <property type="match status" value="1"/>
</dbReference>
<proteinExistence type="inferred from homology"/>
<evidence type="ECO:0000313" key="11">
    <source>
        <dbReference type="Proteomes" id="UP000256561"/>
    </source>
</evidence>
<evidence type="ECO:0000256" key="5">
    <source>
        <dbReference type="ARBA" id="ARBA00022909"/>
    </source>
</evidence>
<dbReference type="EC" id="4.1.2.25" evidence="8"/>
<dbReference type="PANTHER" id="PTHR42844:SF1">
    <property type="entry name" value="DIHYDRONEOPTERIN ALDOLASE 1-RELATED"/>
    <property type="match status" value="1"/>
</dbReference>
<comment type="pathway">
    <text evidence="3 8">Cofactor biosynthesis; tetrahydrofolate biosynthesis; 2-amino-4-hydroxy-6-hydroxymethyl-7,8-dihydropteridine diphosphate from 7,8-dihydroneopterin triphosphate: step 3/4.</text>
</comment>
<evidence type="ECO:0000256" key="6">
    <source>
        <dbReference type="ARBA" id="ARBA00023235"/>
    </source>
</evidence>
<dbReference type="SUPFAM" id="SSF55620">
    <property type="entry name" value="Tetrahydrobiopterin biosynthesis enzymes-like"/>
    <property type="match status" value="1"/>
</dbReference>
<dbReference type="InterPro" id="IPR043133">
    <property type="entry name" value="GTP-CH-I_C/QueF"/>
</dbReference>
<dbReference type="GO" id="GO:0005737">
    <property type="term" value="C:cytoplasm"/>
    <property type="evidence" value="ECO:0007669"/>
    <property type="project" value="TreeGrafter"/>
</dbReference>
<evidence type="ECO:0000256" key="8">
    <source>
        <dbReference type="RuleBase" id="RU362079"/>
    </source>
</evidence>
<dbReference type="GO" id="GO:0004150">
    <property type="term" value="F:dihydroneopterin aldolase activity"/>
    <property type="evidence" value="ECO:0007669"/>
    <property type="project" value="UniProtKB-UniRule"/>
</dbReference>
<organism evidence="10 11">
    <name type="scientific">Alteromonas aestuariivivens</name>
    <dbReference type="NCBI Taxonomy" id="1938339"/>
    <lineage>
        <taxon>Bacteria</taxon>
        <taxon>Pseudomonadati</taxon>
        <taxon>Pseudomonadota</taxon>
        <taxon>Gammaproteobacteria</taxon>
        <taxon>Alteromonadales</taxon>
        <taxon>Alteromonadaceae</taxon>
        <taxon>Alteromonas/Salinimonas group</taxon>
        <taxon>Alteromonas</taxon>
    </lineage>
</organism>
<dbReference type="OrthoDB" id="9810587at2"/>
<feature type="domain" description="Dihydroneopterin aldolase/epimerase" evidence="9">
    <location>
        <begin position="4"/>
        <end position="114"/>
    </location>
</feature>
<keyword evidence="7 8" id="KW-0456">Lyase</keyword>
<reference evidence="11" key="1">
    <citation type="submission" date="2018-08" db="EMBL/GenBank/DDBJ databases">
        <authorList>
            <person name="Zhang J."/>
            <person name="Du Z.-J."/>
        </authorList>
    </citation>
    <scope>NUCLEOTIDE SEQUENCE [LARGE SCALE GENOMIC DNA]</scope>
    <source>
        <strain evidence="11">KCTC 52655</strain>
    </source>
</reference>
<dbReference type="Gene3D" id="3.30.1130.10">
    <property type="match status" value="1"/>
</dbReference>
<sequence length="117" mass="12750">MEQIFITGLKIDTLIGVYDWERTRRTELEVDLTLEADLSKAMTSDDVADTIDYAAVAGHVQAIAAQSSFELLEALGKAILDAVLTAFPVKGATLRIIKPGILPDAKQVGIQMSRARY</sequence>
<evidence type="ECO:0000256" key="7">
    <source>
        <dbReference type="ARBA" id="ARBA00023239"/>
    </source>
</evidence>
<keyword evidence="6" id="KW-0413">Isomerase</keyword>
<protein>
    <recommendedName>
        <fullName evidence="8">7,8-dihydroneopterin aldolase</fullName>
        <ecNumber evidence="8">4.1.2.25</ecNumber>
    </recommendedName>
</protein>
<evidence type="ECO:0000256" key="3">
    <source>
        <dbReference type="ARBA" id="ARBA00005013"/>
    </source>
</evidence>
<dbReference type="EMBL" id="QRHA01000002">
    <property type="protein sequence ID" value="RDV28052.1"/>
    <property type="molecule type" value="Genomic_DNA"/>
</dbReference>
<gene>
    <name evidence="10" type="primary">folB</name>
    <name evidence="10" type="ORF">DXV75_03545</name>
</gene>
<evidence type="ECO:0000313" key="10">
    <source>
        <dbReference type="EMBL" id="RDV28052.1"/>
    </source>
</evidence>